<evidence type="ECO:0000313" key="3">
    <source>
        <dbReference type="EMBL" id="CAH2715725.1"/>
    </source>
</evidence>
<name>A0ABN8KTF5_9BACI</name>
<organism evidence="3 4">
    <name type="scientific">Neobacillus rhizosphaerae</name>
    <dbReference type="NCBI Taxonomy" id="2880965"/>
    <lineage>
        <taxon>Bacteria</taxon>
        <taxon>Bacillati</taxon>
        <taxon>Bacillota</taxon>
        <taxon>Bacilli</taxon>
        <taxon>Bacillales</taxon>
        <taxon>Bacillaceae</taxon>
        <taxon>Neobacillus</taxon>
    </lineage>
</organism>
<evidence type="ECO:0000313" key="4">
    <source>
        <dbReference type="Proteomes" id="UP000838308"/>
    </source>
</evidence>
<protein>
    <recommendedName>
        <fullName evidence="5">Transposase</fullName>
    </recommendedName>
</protein>
<evidence type="ECO:0000259" key="1">
    <source>
        <dbReference type="Pfam" id="PF05598"/>
    </source>
</evidence>
<accession>A0ABN8KTF5</accession>
<dbReference type="PANTHER" id="PTHR33408">
    <property type="entry name" value="TRANSPOSASE"/>
    <property type="match status" value="1"/>
</dbReference>
<dbReference type="EMBL" id="CALBWS010000019">
    <property type="protein sequence ID" value="CAH2715725.1"/>
    <property type="molecule type" value="Genomic_DNA"/>
</dbReference>
<dbReference type="InterPro" id="IPR008490">
    <property type="entry name" value="Transposase_InsH_N"/>
</dbReference>
<gene>
    <name evidence="3" type="ORF">BACCIP111895_02909</name>
</gene>
<evidence type="ECO:0000259" key="2">
    <source>
        <dbReference type="Pfam" id="PF13751"/>
    </source>
</evidence>
<keyword evidence="4" id="KW-1185">Reference proteome</keyword>
<proteinExistence type="predicted"/>
<dbReference type="Proteomes" id="UP000838308">
    <property type="component" value="Unassembled WGS sequence"/>
</dbReference>
<reference evidence="3" key="1">
    <citation type="submission" date="2022-04" db="EMBL/GenBank/DDBJ databases">
        <authorList>
            <person name="Criscuolo A."/>
        </authorList>
    </citation>
    <scope>NUCLEOTIDE SEQUENCE</scope>
    <source>
        <strain evidence="3">CIP111895</strain>
    </source>
</reference>
<sequence length="187" mass="21781">MNVAYRWFLGLKFKDPVPHHSTISGNRQHRFKDTGIFQEIFDEIVVQAKNHKMVGGSVLFTDSTHLKANANKHKYTREEVEVENREYFDELNKDIEEDRIKQGKKPLQEMVRLNHLSKSGKLLYKFRKEKIERSFADSKELQGLRYCRLRGLKNASEQALLTAACQNIKKIATHLARLEKVCCNSFG</sequence>
<dbReference type="Pfam" id="PF05598">
    <property type="entry name" value="DUF772"/>
    <property type="match status" value="1"/>
</dbReference>
<comment type="caution">
    <text evidence="3">The sequence shown here is derived from an EMBL/GenBank/DDBJ whole genome shotgun (WGS) entry which is preliminary data.</text>
</comment>
<evidence type="ECO:0008006" key="5">
    <source>
        <dbReference type="Google" id="ProtNLM"/>
    </source>
</evidence>
<dbReference type="InterPro" id="IPR025668">
    <property type="entry name" value="Tnp_DDE_dom"/>
</dbReference>
<dbReference type="Pfam" id="PF13751">
    <property type="entry name" value="DDE_Tnp_1_6"/>
    <property type="match status" value="1"/>
</dbReference>
<feature type="domain" description="Transposase DDE" evidence="2">
    <location>
        <begin position="105"/>
        <end position="171"/>
    </location>
</feature>
<feature type="domain" description="Transposase InsH N-terminal" evidence="1">
    <location>
        <begin position="2"/>
        <end position="28"/>
    </location>
</feature>